<dbReference type="Proteomes" id="UP000295680">
    <property type="component" value="Unassembled WGS sequence"/>
</dbReference>
<organism evidence="1 2">
    <name type="scientific">Actinocrispum wychmicini</name>
    <dbReference type="NCBI Taxonomy" id="1213861"/>
    <lineage>
        <taxon>Bacteria</taxon>
        <taxon>Bacillati</taxon>
        <taxon>Actinomycetota</taxon>
        <taxon>Actinomycetes</taxon>
        <taxon>Pseudonocardiales</taxon>
        <taxon>Pseudonocardiaceae</taxon>
        <taxon>Actinocrispum</taxon>
    </lineage>
</organism>
<dbReference type="RefSeq" id="WP_132126369.1">
    <property type="nucleotide sequence ID" value="NZ_SLWS01000023.1"/>
</dbReference>
<sequence>MSGNSPPRGHIENVHGDSQFAEALRSAIRSSGLSLDRIQARLRARGTPVSIAALSYWQSGKRQPERNDSLTALAELETILKLPAGSLLALLPPPRPRGKQAAPPEPPVTETVRFERDVLLGLLTALGAPDALDQEQQLTLVGLHDRCRVGGDGGQQSITTRAVFEARTDGQDRWLLIYNSDDPSAGPPTLTTVRNCHLGRQQVDTGNGLMVAELLFDQPIRRGDTYLIEYELANAGPPYPTCNRTHWREFRRPIREYLLEVHFNSANIPARCQQFAKQTGHKHPRMRNLSLDTRCSVHAVAIDFGPGLFGIEWE</sequence>
<dbReference type="EMBL" id="SLWS01000023">
    <property type="protein sequence ID" value="TCO44732.1"/>
    <property type="molecule type" value="Genomic_DNA"/>
</dbReference>
<gene>
    <name evidence="1" type="ORF">EV192_12353</name>
</gene>
<proteinExistence type="predicted"/>
<accession>A0A4R2IK03</accession>
<comment type="caution">
    <text evidence="1">The sequence shown here is derived from an EMBL/GenBank/DDBJ whole genome shotgun (WGS) entry which is preliminary data.</text>
</comment>
<evidence type="ECO:0000313" key="2">
    <source>
        <dbReference type="Proteomes" id="UP000295680"/>
    </source>
</evidence>
<dbReference type="OrthoDB" id="3690688at2"/>
<reference evidence="1 2" key="1">
    <citation type="submission" date="2019-03" db="EMBL/GenBank/DDBJ databases">
        <title>Genomic Encyclopedia of Type Strains, Phase IV (KMG-IV): sequencing the most valuable type-strain genomes for metagenomic binning, comparative biology and taxonomic classification.</title>
        <authorList>
            <person name="Goeker M."/>
        </authorList>
    </citation>
    <scope>NUCLEOTIDE SEQUENCE [LARGE SCALE GENOMIC DNA]</scope>
    <source>
        <strain evidence="1 2">DSM 45934</strain>
    </source>
</reference>
<keyword evidence="2" id="KW-1185">Reference proteome</keyword>
<evidence type="ECO:0000313" key="1">
    <source>
        <dbReference type="EMBL" id="TCO44732.1"/>
    </source>
</evidence>
<protein>
    <submittedName>
        <fullName evidence="1">Uncharacterized protein</fullName>
    </submittedName>
</protein>
<name>A0A4R2IK03_9PSEU</name>
<dbReference type="AlphaFoldDB" id="A0A4R2IK03"/>